<sequence>QGRDFISPSMPLESVLALNPSLSLALPHTSHCSINITNEGSTYDFGSPCAYMVSGVCTEPLPPLMESNSTGSALFTKTPHTARGAVGVFTYDLINKSTKNTTGKIAVMFSVPYDYNWFYNLYAVGIFDKSQACNYDLYRLMYYDSNGNFVRGNASGPSLTHTDGQVTIMATMSDSCQPIMKVVVKDN</sequence>
<keyword evidence="5" id="KW-0166">Nematocyst</keyword>
<evidence type="ECO:0000256" key="3">
    <source>
        <dbReference type="ARBA" id="ARBA00022537"/>
    </source>
</evidence>
<evidence type="ECO:0000256" key="4">
    <source>
        <dbReference type="ARBA" id="ARBA00023298"/>
    </source>
</evidence>
<evidence type="ECO:0000313" key="7">
    <source>
        <dbReference type="Proteomes" id="UP000694568"/>
    </source>
</evidence>
<evidence type="ECO:0000256" key="5">
    <source>
        <dbReference type="ARBA" id="ARBA00023331"/>
    </source>
</evidence>
<evidence type="ECO:0000256" key="2">
    <source>
        <dbReference type="ARBA" id="ARBA00004532"/>
    </source>
</evidence>
<organism evidence="6 7">
    <name type="scientific">Sander lucioperca</name>
    <name type="common">Pike-perch</name>
    <name type="synonym">Perca lucioperca</name>
    <dbReference type="NCBI Taxonomy" id="283035"/>
    <lineage>
        <taxon>Eukaryota</taxon>
        <taxon>Metazoa</taxon>
        <taxon>Chordata</taxon>
        <taxon>Craniata</taxon>
        <taxon>Vertebrata</taxon>
        <taxon>Euteleostomi</taxon>
        <taxon>Actinopterygii</taxon>
        <taxon>Neopterygii</taxon>
        <taxon>Teleostei</taxon>
        <taxon>Neoteleostei</taxon>
        <taxon>Acanthomorphata</taxon>
        <taxon>Eupercaria</taxon>
        <taxon>Perciformes</taxon>
        <taxon>Percoidei</taxon>
        <taxon>Percidae</taxon>
        <taxon>Luciopercinae</taxon>
        <taxon>Sander</taxon>
    </lineage>
</organism>
<dbReference type="GO" id="GO:0044218">
    <property type="term" value="C:other organism cell membrane"/>
    <property type="evidence" value="ECO:0007669"/>
    <property type="project" value="UniProtKB-KW"/>
</dbReference>
<dbReference type="GO" id="GO:0006812">
    <property type="term" value="P:monoatomic cation transport"/>
    <property type="evidence" value="ECO:0007669"/>
    <property type="project" value="InterPro"/>
</dbReference>
<reference evidence="6" key="1">
    <citation type="submission" date="2025-08" db="UniProtKB">
        <authorList>
            <consortium name="Ensembl"/>
        </authorList>
    </citation>
    <scope>IDENTIFICATION</scope>
</reference>
<dbReference type="InterPro" id="IPR009104">
    <property type="entry name" value="Anemon_actinoporin-like"/>
</dbReference>
<comment type="subcellular location">
    <subcellularLocation>
        <location evidence="2">Nematocyst</location>
    </subcellularLocation>
    <subcellularLocation>
        <location evidence="1">Target cell membrane</location>
    </subcellularLocation>
</comment>
<dbReference type="SUPFAM" id="SSF63724">
    <property type="entry name" value="Cytolysin/lectin"/>
    <property type="match status" value="1"/>
</dbReference>
<keyword evidence="4" id="KW-0472">Membrane</keyword>
<dbReference type="GO" id="GO:0046931">
    <property type="term" value="P:pore complex assembly"/>
    <property type="evidence" value="ECO:0007669"/>
    <property type="project" value="InterPro"/>
</dbReference>
<keyword evidence="7" id="KW-1185">Reference proteome</keyword>
<dbReference type="InterPro" id="IPR050677">
    <property type="entry name" value="Actinoporin_PFT"/>
</dbReference>
<dbReference type="PANTHER" id="PTHR40388">
    <property type="entry name" value="BRYOPORIN"/>
    <property type="match status" value="1"/>
</dbReference>
<dbReference type="Ensembl" id="ENSSLUT00000037594.1">
    <property type="protein sequence ID" value="ENSSLUP00000036460.1"/>
    <property type="gene ID" value="ENSSLUG00000016275.1"/>
</dbReference>
<evidence type="ECO:0008006" key="8">
    <source>
        <dbReference type="Google" id="ProtNLM"/>
    </source>
</evidence>
<reference evidence="6" key="2">
    <citation type="submission" date="2025-09" db="UniProtKB">
        <authorList>
            <consortium name="Ensembl"/>
        </authorList>
    </citation>
    <scope>IDENTIFICATION</scope>
</reference>
<dbReference type="GO" id="GO:0042151">
    <property type="term" value="C:nematocyst"/>
    <property type="evidence" value="ECO:0007669"/>
    <property type="project" value="UniProtKB-SubCell"/>
</dbReference>
<proteinExistence type="predicted"/>
<evidence type="ECO:0000256" key="1">
    <source>
        <dbReference type="ARBA" id="ARBA00004175"/>
    </source>
</evidence>
<evidence type="ECO:0000313" key="6">
    <source>
        <dbReference type="Ensembl" id="ENSSLUP00000036460.1"/>
    </source>
</evidence>
<keyword evidence="4" id="KW-1053">Target membrane</keyword>
<dbReference type="GeneTree" id="ENSGT00940000164286"/>
<dbReference type="Pfam" id="PF06369">
    <property type="entry name" value="Anemone_cytotox"/>
    <property type="match status" value="1"/>
</dbReference>
<dbReference type="GO" id="GO:0015267">
    <property type="term" value="F:channel activity"/>
    <property type="evidence" value="ECO:0007669"/>
    <property type="project" value="InterPro"/>
</dbReference>
<keyword evidence="3" id="KW-1052">Target cell membrane</keyword>
<protein>
    <recommendedName>
        <fullName evidence="8">DELTA-sagatoxin-Srs1a-like</fullName>
    </recommendedName>
</protein>
<dbReference type="Proteomes" id="UP000694568">
    <property type="component" value="Unplaced"/>
</dbReference>
<dbReference type="AlphaFoldDB" id="A0A8C9Z9J1"/>
<dbReference type="InterPro" id="IPR015926">
    <property type="entry name" value="Cytolysin/lectin"/>
</dbReference>
<dbReference type="PANTHER" id="PTHR40388:SF1">
    <property type="entry name" value="BRYOPORIN"/>
    <property type="match status" value="1"/>
</dbReference>
<dbReference type="GO" id="GO:0051715">
    <property type="term" value="P:cytolysis in another organism"/>
    <property type="evidence" value="ECO:0007669"/>
    <property type="project" value="InterPro"/>
</dbReference>
<dbReference type="Gene3D" id="2.60.270.20">
    <property type="entry name" value="Cytolysin/lectin"/>
    <property type="match status" value="1"/>
</dbReference>
<dbReference type="GO" id="GO:0046930">
    <property type="term" value="C:pore complex"/>
    <property type="evidence" value="ECO:0007669"/>
    <property type="project" value="InterPro"/>
</dbReference>
<accession>A0A8C9Z9J1</accession>
<name>A0A8C9Z9J1_SANLU</name>